<dbReference type="AlphaFoldDB" id="E4RKN9"/>
<reference evidence="2 3" key="2">
    <citation type="journal article" date="2011" name="J. Bacteriol.">
        <title>Complete Genome Sequence of the Haloalkaliphilic, Hydrogen Producing Halanaerobium hydrogenoformans.</title>
        <authorList>
            <person name="Brown S.D."/>
            <person name="Begemann M.B."/>
            <person name="Mormile M.R."/>
            <person name="Wall J.D."/>
            <person name="Han C.S."/>
            <person name="Goodwin L.A."/>
            <person name="Pitluck S."/>
            <person name="Land M.L."/>
            <person name="Hauser L.J."/>
            <person name="Elias D.A."/>
        </authorList>
    </citation>
    <scope>NUCLEOTIDE SEQUENCE [LARGE SCALE GENOMIC DNA]</scope>
    <source>
        <strain evidence="3">sapolanicus</strain>
    </source>
</reference>
<dbReference type="eggNOG" id="COG1653">
    <property type="taxonomic scope" value="Bacteria"/>
</dbReference>
<keyword evidence="3" id="KW-1185">Reference proteome</keyword>
<dbReference type="EMBL" id="CP002304">
    <property type="protein sequence ID" value="ADQ15686.1"/>
    <property type="molecule type" value="Genomic_DNA"/>
</dbReference>
<dbReference type="KEGG" id="has:Halsa_2278"/>
<dbReference type="InterPro" id="IPR050490">
    <property type="entry name" value="Bact_solute-bd_prot1"/>
</dbReference>
<dbReference type="Proteomes" id="UP000007434">
    <property type="component" value="Chromosome"/>
</dbReference>
<name>E4RKN9_HALHG</name>
<keyword evidence="1" id="KW-0732">Signal</keyword>
<accession>E4RKN9</accession>
<evidence type="ECO:0000313" key="3">
    <source>
        <dbReference type="Proteomes" id="UP000007434"/>
    </source>
</evidence>
<protein>
    <submittedName>
        <fullName evidence="2">Extracellular solute-binding protein family 1</fullName>
    </submittedName>
</protein>
<dbReference type="OrthoDB" id="9795467at2"/>
<dbReference type="Gene3D" id="3.40.190.10">
    <property type="entry name" value="Periplasmic binding protein-like II"/>
    <property type="match status" value="2"/>
</dbReference>
<evidence type="ECO:0000313" key="2">
    <source>
        <dbReference type="EMBL" id="ADQ15686.1"/>
    </source>
</evidence>
<dbReference type="SUPFAM" id="SSF53850">
    <property type="entry name" value="Periplasmic binding protein-like II"/>
    <property type="match status" value="1"/>
</dbReference>
<feature type="chain" id="PRO_5003188219" evidence="1">
    <location>
        <begin position="26"/>
        <end position="430"/>
    </location>
</feature>
<organism evidence="2 3">
    <name type="scientific">Halanaerobium hydrogeniformans</name>
    <name type="common">Halanaerobium sp. (strain sapolanicus)</name>
    <dbReference type="NCBI Taxonomy" id="656519"/>
    <lineage>
        <taxon>Bacteria</taxon>
        <taxon>Bacillati</taxon>
        <taxon>Bacillota</taxon>
        <taxon>Clostridia</taxon>
        <taxon>Halanaerobiales</taxon>
        <taxon>Halanaerobiaceae</taxon>
        <taxon>Halanaerobium</taxon>
    </lineage>
</organism>
<evidence type="ECO:0000256" key="1">
    <source>
        <dbReference type="SAM" id="SignalP"/>
    </source>
</evidence>
<dbReference type="PANTHER" id="PTHR43649:SF30">
    <property type="entry name" value="ABC TRANSPORTER SUBSTRATE-BINDING PROTEIN"/>
    <property type="match status" value="1"/>
</dbReference>
<sequence length="430" mass="48064">MKKGVIFALSVFLFIALLFANPVGAQEDQVLLNFYYPVGVAGPLANVVDQMVNEFNETHPNITVQPVYSGDYDDTMQRVQTGVMGGNPPDIAVVEISEAHSLLQMNATIPLTKYIEEEGDFIDPFYDAFLANGNLHGEQWTIPFQRSTPVFYYNKDHFAEKSDELLAAGLDPERAPDTWDELVAYAEVLTDREANRWGLIIPGGWNDWIFEAFAYQNDGQLINREGTEAYFTDEAVIEAAQFWYDLAHKYEVMPKEVRTWAGSPTDFAGEAASMLYNSTGALPPILNTANFEVGVAFMPQNKTYGAAVGGGDFHVFRDIPEANQDAAWEFIKFMTNPENAATWSVESGYVAVREDAYDVPVLAEHVLDQPARAVARDQLEYAYPKMSAVGYQQIRQSLTDILDDVMEGNMDPETAMNNAQNRIQGILDRH</sequence>
<dbReference type="STRING" id="656519.Halsa_2278"/>
<feature type="signal peptide" evidence="1">
    <location>
        <begin position="1"/>
        <end position="25"/>
    </location>
</feature>
<proteinExistence type="predicted"/>
<dbReference type="Pfam" id="PF13416">
    <property type="entry name" value="SBP_bac_8"/>
    <property type="match status" value="1"/>
</dbReference>
<gene>
    <name evidence="2" type="ordered locus">Halsa_2278</name>
</gene>
<reference evidence="2 3" key="1">
    <citation type="submission" date="2010-11" db="EMBL/GenBank/DDBJ databases">
        <title>Complete sequence of Halanaerobium sp. sapolanicus.</title>
        <authorList>
            <consortium name="US DOE Joint Genome Institute"/>
            <person name="Lucas S."/>
            <person name="Copeland A."/>
            <person name="Lapidus A."/>
            <person name="Cheng J.-F."/>
            <person name="Bruce D."/>
            <person name="Goodwin L."/>
            <person name="Pitluck S."/>
            <person name="Davenport K."/>
            <person name="Detter J.C."/>
            <person name="Han C."/>
            <person name="Tapia R."/>
            <person name="Land M."/>
            <person name="Hauser L."/>
            <person name="Jeffries C."/>
            <person name="Kyrpides N."/>
            <person name="Ivanova N."/>
            <person name="Mikhailova N."/>
            <person name="Begemann M.B."/>
            <person name="Mormile M.R."/>
            <person name="Wall J.D."/>
            <person name="Elias D.A."/>
            <person name="Woyke T."/>
        </authorList>
    </citation>
    <scope>NUCLEOTIDE SEQUENCE [LARGE SCALE GENOMIC DNA]</scope>
    <source>
        <strain evidence="3">sapolanicus</strain>
    </source>
</reference>
<dbReference type="RefSeq" id="WP_013406750.1">
    <property type="nucleotide sequence ID" value="NC_014654.1"/>
</dbReference>
<dbReference type="InterPro" id="IPR006059">
    <property type="entry name" value="SBP"/>
</dbReference>
<dbReference type="HOGENOM" id="CLU_031285_3_1_9"/>
<dbReference type="CDD" id="cd14748">
    <property type="entry name" value="PBP2_UgpB"/>
    <property type="match status" value="1"/>
</dbReference>
<dbReference type="PANTHER" id="PTHR43649">
    <property type="entry name" value="ARABINOSE-BINDING PROTEIN-RELATED"/>
    <property type="match status" value="1"/>
</dbReference>